<dbReference type="EMBL" id="JAPEVA010000096">
    <property type="protein sequence ID" value="KAJ4400019.1"/>
    <property type="molecule type" value="Genomic_DNA"/>
</dbReference>
<keyword evidence="2" id="KW-1185">Reference proteome</keyword>
<evidence type="ECO:0000313" key="2">
    <source>
        <dbReference type="Proteomes" id="UP001140510"/>
    </source>
</evidence>
<reference evidence="1" key="1">
    <citation type="submission" date="2022-10" db="EMBL/GenBank/DDBJ databases">
        <title>Tapping the CABI collections for fungal endophytes: first genome assemblies for Collariella, Neodidymelliopsis, Ascochyta clinopodiicola, Didymella pomorum, Didymosphaeria variabile, Neocosmospora piperis and Neocucurbitaria cava.</title>
        <authorList>
            <person name="Hill R."/>
        </authorList>
    </citation>
    <scope>NUCLEOTIDE SEQUENCE</scope>
    <source>
        <strain evidence="1">IMI 355091</strain>
    </source>
</reference>
<proteinExistence type="predicted"/>
<protein>
    <submittedName>
        <fullName evidence="1">Uncharacterized protein</fullName>
    </submittedName>
</protein>
<name>A0A9W8Z892_9PLEO</name>
<gene>
    <name evidence="1" type="ORF">N0V91_008994</name>
</gene>
<organism evidence="1 2">
    <name type="scientific">Didymella pomorum</name>
    <dbReference type="NCBI Taxonomy" id="749634"/>
    <lineage>
        <taxon>Eukaryota</taxon>
        <taxon>Fungi</taxon>
        <taxon>Dikarya</taxon>
        <taxon>Ascomycota</taxon>
        <taxon>Pezizomycotina</taxon>
        <taxon>Dothideomycetes</taxon>
        <taxon>Pleosporomycetidae</taxon>
        <taxon>Pleosporales</taxon>
        <taxon>Pleosporineae</taxon>
        <taxon>Didymellaceae</taxon>
        <taxon>Didymella</taxon>
    </lineage>
</organism>
<sequence length="120" mass="13994">MVRGILEGDQLKYLTVLQFCSQKQCFSKDLAEYLFANIRNEHPKNQVEKALIKVISSFLLQRSYHDEKRPVLGQHYTINIALKFKSYKPTKHEELALIRLLSAKFGRDMRDFAASNGIQY</sequence>
<dbReference type="AlphaFoldDB" id="A0A9W8Z892"/>
<evidence type="ECO:0000313" key="1">
    <source>
        <dbReference type="EMBL" id="KAJ4400019.1"/>
    </source>
</evidence>
<comment type="caution">
    <text evidence="1">The sequence shown here is derived from an EMBL/GenBank/DDBJ whole genome shotgun (WGS) entry which is preliminary data.</text>
</comment>
<dbReference type="Proteomes" id="UP001140510">
    <property type="component" value="Unassembled WGS sequence"/>
</dbReference>
<accession>A0A9W8Z892</accession>